<dbReference type="GO" id="GO:0005930">
    <property type="term" value="C:axoneme"/>
    <property type="evidence" value="ECO:0007669"/>
    <property type="project" value="TreeGrafter"/>
</dbReference>
<evidence type="ECO:0000256" key="1">
    <source>
        <dbReference type="ARBA" id="ARBA00004138"/>
    </source>
</evidence>
<evidence type="ECO:0000259" key="8">
    <source>
        <dbReference type="Pfam" id="PF22544"/>
    </source>
</evidence>
<evidence type="ECO:0000256" key="5">
    <source>
        <dbReference type="ARBA" id="ARBA00023273"/>
    </source>
</evidence>
<keyword evidence="6" id="KW-0175">Coiled coil</keyword>
<sequence length="5013" mass="567786">MEILHKFKENGYFTSELYHLLANKKLVDGSTEIIPSEYEKEMKMSTQERLQTLYNMDIENLITPAGRKPNKVVLSFTPKLLVFQNFKPNDKIVAKFSVKNISKGPTYVNLVYKESSYFFIKPCGGQLLSRLAPGISVTFAITFLPVQFEDYTHRVTINTDVDQYVLPLIAMGPRPIFDFPDKIDIPKIPLKVENHVLISVHNIGMVPAGFTLNCRCPFSVHPKSAYLNKGQKIDIAVSFKTMHLGEAHGILNALFETGENFRILMTGTTHTVSVELEKQVVRFFDTYNTMMRQQTYKVTNKSDHMLTYMCMKNDCVLYDFEEKVKLATIFYDMKESESAKYRKLVQYDVLSSNEHERVYTRIFFDEIQALVADESLHFQNMHFSIDPIKGKLWPNKTTELTITFCPKEIGEFQTTAYLDIDGFLDRVPLNLVGLSLPPSIYLNVETLDMDRVYINKSYNYEIVAINKGHINGVILYKDLPPLFGSTISCTPELHCLRPGDKEIFVISFCNSCQGPFFEEINFAIRDTDVVLKLYLKGEVIYPSLTFSIPCLDFGEVSVGVPKTIELDVINESVVDVNGTLKISSDGPEISSITLIDYAVTDYPKPVLPQWPREFHIEPSKIYIESESRISIRVTLTANLVRANQTSLELELEKSDSPPIVLPVMFNAMVPQITPAADINLRACFLNFSYHNEIVVHSNNFRGYFTLEKLEDTTLELYFQTKEGFIEPNSTLTFPISIRTSVLGVQENGVIMNLFGLSKPFEICHITGCGVRPIVTCSPLALHWGQIKLLTQSQKCLTLCNDSPVYVNFTATLLNKDGRWQISPTEGSVEPESEVDLLLTLYLIDADSYTNKAVIHLEKVKDILVPLSATGVGTSIVVGQLRDRIELGRHFTKIPLDCKVIMENCGTRLHSLEWSEHYKPPKNKQVTAGFFNLDPRSFKMSAGEKFELTVTGISHKVTKVKEMWYLVGSVEGINKKELLMECEVKAEFVDPKIEISSPVVDFQYDFGPYSEYYKLTDIITIKNVSKLPLDIDISVKPPFAIIQKQSTYKIPSDEASFCCCIRYRKSDLNLQTILSRMDPRESKTFIDFLTAKPVEPLRKEPLHFFQDIHKIKTAFNLTSTVEERLEDQEIMKLQILFDTTKHVSLKSKVYCDLMKIRFRGHRNKDAIKLIGKVNFPNLLILPPRLEFQCILNGSIQSKTIKIQNTTPLMVCYQFQWKKCLITHIPPPPIPEYAVCPSPAKIISEDTGTTGTGIRDALNIQISDGSEPENDSANDLGELPAGEIETAATYGGSESDTVFLKTRIIRKVAPMIDGDYDTQFEWIYKFPRLQKITNKININDIFQLVSHRGLLSPGEIQFVHVIFRPKPNIGVRAILECEVLGGPPETIVVTGQSSDLIYEISSETVNFKIRSFHENAIEGLKIRNIANLPFECKTYLFEKKFTSDLEANILEIIPPDKMLGPKEEIELKVVVRPGVIGYFHREFLLEIGHLPLMPIEVVGWGELPQVYITLQRSYTAESIRPEIGYEAIPKLTQSYLDCVNELFHKGKDEHLNSPLTEKCFEDPQFYTDWHICSAWDGYPSTMDIDLAIEKLMVVDYIKTKPEIIHPYTTAHPKVAPIQGFYTIPYIIDFGVVITGSTVQCIADIINYGPIAAKLYFSKGTTIPQWLTIKFVGRLLAGETGKLDVTFAPTSNDFAELENNVETSFNIEVAYGLTIPIQMKALCAVPYLVTNVKAINFGSVRCGDKIIYSIPLKNVGKPTCIWYATLKLKTLGPPPMAVLNNSGNYKPGAGGWLSVAFKPTMEMMYEGHLIFRFHMNPQKMTIPVTGQGIVPHVHIIGPNVNFPPTLPWAETTDIYFGLTNPCPFPIELIVAHSDEKWKEEEDVYQLLYKYYDRPEEMLVPVIKPGVGLPQDVVNFYHRFHERIKRAKEDELALSNKIITTKAAPAAKKPKSPREKAPQKQHSGPNKDTATSPKVRAEAKIRTEAEIIADEIKAMKDKHVDPLRQCLRVFDYDDDLSETGAGPSEKASKGILIFFHGSPCEEMQCQEMAYTVGKKLAIPTINVDHAIVHALCETDIQAKELVVAAVEENYEMLKRNIKSDTATDAEHEDEFEEDKDEFEILFNKIQFLANQRNVPTPRSKQSDKKKKKTSLNSSSMGSHTALGAMGSTTLFQMDLVEELLTELFRKPRFSRGFVVESLTSFVMKSPPLVMTTLIKCKRSISNLHLVLCHSDFSKWAQTYEESQREAETVQEETQVKVYDETEIQEIVESFEDMDADEYDNSSPELKALYIQWGLEERRRKYFEKKGIDYRPPVEPTQKKDKSKEGRSSVHVDANETKKKVKKDETKSKQPTEYSIMNAKYNDYNKTTYEQLINIANNWIIEACDVGQPLLTFTGQMVGAAQKKTKKKSEILLHNQLSEANLANRGFPITFIMCPCLQYKEALKYMFARNVLQSKSSRETDRDILKCSEIRKEFTVLLPKTFPVIHHEPPLKWWYLEESPVKKCECNQLTDLNLLDDTNQDNVLNILSKWHCTCGKKLTSSQTSTSEIPALSMDKIPHESSEEALEPQPLPLRRLKAIAAPASRLILQPGDLVRCKYSFSPQEEGNYSLKRYVEVSGWPKSRTDINISGTCDLPRLDSRPKKMFANFVRRTQEDHIYKITYLDDLKVFEFGPLFIGSNRIYEEDYIINLKNSSLITADIVIEFLDETTVFNIDKTNMKLEPGGRGKLKISAAPAEVGVHKTVLLFCVNDNPEIVMVNVSCSGVWPVVEILPLSKVIDYGRLLLYRREDDRFIVKNDSVLPIMWKIRNAQEFVEDFIIAQTSGIVPRSDNQVVPVTYIACRVGVINSKVLTIDIYDSLGRGDPILMDNLSLSAECYDVMVECAHENPCENFLNYGNVKVNSTVVREMYLLNRGKYNIYFKLKKVKDFPEPSLLKSFEAIPECGVIPATLKLVAIEFECTPTTSMNLVNVPAYICSLLDGSKEQVVVAKFPVCVSIASFYNTFTLFPLGELNFHIIPVGTGIMRDVILNNTSKCPVTYEIVLPAAYQLDPAVAALPPKGKDTRIRNPPLKCGNFLIMNEDNLLPPGTSRTIQIQFFAPAARKFEETISFIISDTCPAEAQGVPLRLVGTGAMPTLDLWNLETTFREHLIVKNLCEYKVPESSPHCVFVENSVTLHFFCVTVNSSHMGAIDLYNNGLVACALNMRLHHQSNSNPSIFSLDKFETHIEPLLHKNLGIIFSPKSLQEYRAVLEIRLKLLDNQEQSFKICLIGEGVIPRIELLSPRLKHQRTAVLPFAVTCLGSISSKPISFRNITSVNSVTVLEVLQSLDEVRPIFWLAAAPESEHMVTYGGKEEINLRMKVMLRPAQVTTLNAYFNPITKGKTDCDIRITIEENPYEYFMIRCEGESFMEDVILVGLEMLSMDLDLDTYKMSLDETMSTVSTMEKKSKTASLLEKKKSRTTHAVESKKSKRISSASIRPLTYSEPSLLKYVLDFGGCELCTLQKRSVVMVNNSEKVYKFSWSEVECIITKPSIGYISPGEEKDLEINFFAAQPVSIHKENLTCVLTAISDDSLTLDMKGATWDNRQMITRFDHNADLSLNQRHDAHIGELVIPPSDHIQGTITMVIVYSAQTEYTKYTTDLPEHKTLLDTFIYQTRNFEFKVENVGQVPMKVVWSFQIDDEFPARVDKQEIRNSQIYSEGIVDEEGNIVNPGYSTTSNEPLPVMSAPEPPPPQPENEQSNVTLFSNSVGRESVDTWFEVDLPFSIHPVKDCLKPGQSTVFTVTFAPVDAFDFKVRLKSTIDNLDPYDQNISCKLIARSVIPYVHLDIEESDYVTSGRRKITGVALPPHLTVLEFNVLGSGCYKKTFNVINPTSEAYEFIFEMVMSDKPELIPVHCNRLKGYVEGGTSSEVTFTFSPTTPGDYESLWKFLIPVYNLVMNVLVVGLVREPDVVFVPTILVIRNSLVGFTSTNVVILKNNETQDLNFEFKGNSLCNESGKTPVICEPNHGVLKPRSETPINIIYTPIHDGPLSYKIYCNVTYLTKYLTLCVNALSYSIRPKVTYYIIGNEHVLNCDAITNIHLEQTASTYERTITFIIKNDGSATFFFEWSYNVSYVKKYMQLSVEPKSGHVTPGNEIECTLYFTLKQVPVQAFPVNLGISDGPEYNIFIHADIEKPAYHFSCMDYNFSKCFINAPDCTYKKHIALTNDDKVPIIVALNFTNIPELVVEYDDVASIKPGKRLKIAIDFRPKQVKEYVFTLQFFVNSLCEEIVTIRGEGIPLLFDLYEGCQKSFDLGFVKVGEKLVRTIEVMNHSKVAIEASYIFRDMYPVVDDSTKSDTTSVCLSPGTEALQHDVGPSRVQMLQTYKNDKVRHQIAKDIQNALSSLKVIPNRCTIQPYKKVPLKIQFKPVGMISTLNVQLNMKVFDFERPLVRLSGCATGMSFCFSQNSLQFGRVRKRGCKILKVMLQNKGDFGARFWWQPLISNEFIISPQYGTIAAHTNVTFTITFRPVNHNPFIKVWASCNIENYKPLELALYATCVDMGNIQNKTVYMECPVRDVLKDYVVVTNPTDDLWFVISEISGGPFETLKEFHVEPNSTLDIPISFKPKTLGKHESQVLYSPLGESALFVALIGNALGPNPNGTINVNIPAKELLVELLLVYNITECPETYVASTELVRVVPDKFEGHYEIKCAETIKTWGEAAATCRWTFVCYEECEMSLKVVFVNQATREYQFYIINVLVTPSLIVDTLKFVCRAREMAQNELVVKNPLAEDAEFTIHCEQLQCPDTLKINKNSEAVLTMTYSPLVVGEIEEHLEVSNYIVGTYVYKTLLKCLPAKEKNLEYETSLGTNIPIRLKVQNKSDVRCEFVCKVSHPSIQAEKDYALGPLEKGKFLVWFEPTELGVQNCRISFNSDIAGEFIFNIKGIGTDPKPSGPYEIKAGSFTFIKFKNVFDDTKMFKIYVDRDEFFVKTLYEPVRPKKELRLQVFLVERPVTGWSVMPTGTLTIENCEPTSPKVHWTYFLQGIP</sequence>
<dbReference type="GeneID" id="118273327"/>
<dbReference type="Pfam" id="PF22544">
    <property type="entry name" value="HYDIN_VesB_CFA65-like_Ig"/>
    <property type="match status" value="1"/>
</dbReference>
<feature type="compositionally biased region" description="Basic and acidic residues" evidence="7">
    <location>
        <begin position="2312"/>
        <end position="2344"/>
    </location>
</feature>
<feature type="domain" description="HYDIN/VesB/CFA65-like Ig-like" evidence="8">
    <location>
        <begin position="175"/>
        <end position="253"/>
    </location>
</feature>
<evidence type="ECO:0000256" key="7">
    <source>
        <dbReference type="SAM" id="MobiDB-lite"/>
    </source>
</evidence>
<organism evidence="9 10">
    <name type="scientific">Spodoptera frugiperda</name>
    <name type="common">Fall armyworm</name>
    <dbReference type="NCBI Taxonomy" id="7108"/>
    <lineage>
        <taxon>Eukaryota</taxon>
        <taxon>Metazoa</taxon>
        <taxon>Ecdysozoa</taxon>
        <taxon>Arthropoda</taxon>
        <taxon>Hexapoda</taxon>
        <taxon>Insecta</taxon>
        <taxon>Pterygota</taxon>
        <taxon>Neoptera</taxon>
        <taxon>Endopterygota</taxon>
        <taxon>Lepidoptera</taxon>
        <taxon>Glossata</taxon>
        <taxon>Ditrysia</taxon>
        <taxon>Noctuoidea</taxon>
        <taxon>Noctuidae</taxon>
        <taxon>Amphipyrinae</taxon>
        <taxon>Spodoptera</taxon>
    </lineage>
</organism>
<evidence type="ECO:0000256" key="2">
    <source>
        <dbReference type="ARBA" id="ARBA00004496"/>
    </source>
</evidence>
<dbReference type="InterPro" id="IPR033305">
    <property type="entry name" value="Hydin-like"/>
</dbReference>
<dbReference type="PANTHER" id="PTHR23053">
    <property type="entry name" value="DLEC1 DELETED IN LUNG AND ESOPHAGEAL CANCER 1"/>
    <property type="match status" value="1"/>
</dbReference>
<evidence type="ECO:0000256" key="3">
    <source>
        <dbReference type="ARBA" id="ARBA00022490"/>
    </source>
</evidence>
<keyword evidence="9" id="KW-1185">Reference proteome</keyword>
<evidence type="ECO:0000313" key="10">
    <source>
        <dbReference type="RefSeq" id="XP_050551026.1"/>
    </source>
</evidence>
<keyword evidence="5" id="KW-0966">Cell projection</keyword>
<feature type="region of interest" description="Disordered" evidence="7">
    <location>
        <begin position="3702"/>
        <end position="3730"/>
    </location>
</feature>
<dbReference type="PANTHER" id="PTHR23053:SF0">
    <property type="entry name" value="HYDROCEPHALUS-INDUCING PROTEIN HOMOLOG"/>
    <property type="match status" value="1"/>
</dbReference>
<proteinExistence type="predicted"/>
<dbReference type="GO" id="GO:0003341">
    <property type="term" value="P:cilium movement"/>
    <property type="evidence" value="ECO:0007669"/>
    <property type="project" value="TreeGrafter"/>
</dbReference>
<dbReference type="OrthoDB" id="442692at2759"/>
<dbReference type="Gene3D" id="2.60.40.10">
    <property type="entry name" value="Immunoglobulins"/>
    <property type="match status" value="18"/>
</dbReference>
<comment type="subcellular location">
    <subcellularLocation>
        <location evidence="1">Cell projection</location>
        <location evidence="1">Cilium</location>
    </subcellularLocation>
    <subcellularLocation>
        <location evidence="2">Cytoplasm</location>
    </subcellularLocation>
</comment>
<evidence type="ECO:0000256" key="4">
    <source>
        <dbReference type="ARBA" id="ARBA00023069"/>
    </source>
</evidence>
<feature type="coiled-coil region" evidence="6">
    <location>
        <begin position="2072"/>
        <end position="2099"/>
    </location>
</feature>
<dbReference type="InterPro" id="IPR013783">
    <property type="entry name" value="Ig-like_fold"/>
</dbReference>
<name>A0A9R0DQK6_SPOFR</name>
<dbReference type="GO" id="GO:1904158">
    <property type="term" value="P:axonemal central apparatus assembly"/>
    <property type="evidence" value="ECO:0007669"/>
    <property type="project" value="TreeGrafter"/>
</dbReference>
<accession>A0A9R0DQK6</accession>
<dbReference type="RefSeq" id="XP_050551026.1">
    <property type="nucleotide sequence ID" value="XM_050695069.1"/>
</dbReference>
<evidence type="ECO:0000256" key="6">
    <source>
        <dbReference type="SAM" id="Coils"/>
    </source>
</evidence>
<dbReference type="Proteomes" id="UP000829999">
    <property type="component" value="Chromosome 1"/>
</dbReference>
<keyword evidence="3" id="KW-0963">Cytoplasm</keyword>
<feature type="compositionally biased region" description="Polar residues" evidence="7">
    <location>
        <begin position="1956"/>
        <end position="1968"/>
    </location>
</feature>
<keyword evidence="4" id="KW-0969">Cilium</keyword>
<dbReference type="InterPro" id="IPR053879">
    <property type="entry name" value="HYDIN_VesB_CFA65-like_Ig"/>
</dbReference>
<feature type="region of interest" description="Disordered" evidence="7">
    <location>
        <begin position="1939"/>
        <end position="1972"/>
    </location>
</feature>
<evidence type="ECO:0000313" key="9">
    <source>
        <dbReference type="Proteomes" id="UP000829999"/>
    </source>
</evidence>
<feature type="region of interest" description="Disordered" evidence="7">
    <location>
        <begin position="2304"/>
        <end position="2344"/>
    </location>
</feature>
<protein>
    <submittedName>
        <fullName evidence="10">Hydrocephalus-inducing protein-like isoform X1</fullName>
    </submittedName>
</protein>
<gene>
    <name evidence="10" type="primary">LOC118273327</name>
</gene>
<reference evidence="10" key="1">
    <citation type="submission" date="2025-08" db="UniProtKB">
        <authorList>
            <consortium name="RefSeq"/>
        </authorList>
    </citation>
    <scope>IDENTIFICATION</scope>
    <source>
        <tissue evidence="10">Whole larval tissue</tissue>
    </source>
</reference>
<feature type="region of interest" description="Disordered" evidence="7">
    <location>
        <begin position="2129"/>
        <end position="2156"/>
    </location>
</feature>